<feature type="non-terminal residue" evidence="19">
    <location>
        <position position="1"/>
    </location>
</feature>
<feature type="transmembrane region" description="Helical" evidence="17">
    <location>
        <begin position="112"/>
        <end position="134"/>
    </location>
</feature>
<dbReference type="GO" id="GO:0003865">
    <property type="term" value="F:3-oxo-5-alpha-steroid 4-dehydrogenase activity"/>
    <property type="evidence" value="ECO:0007669"/>
    <property type="project" value="InterPro"/>
</dbReference>
<keyword evidence="7" id="KW-0521">NADP</keyword>
<dbReference type="PROSITE" id="PS50244">
    <property type="entry name" value="S5A_REDUCTASE"/>
    <property type="match status" value="1"/>
</dbReference>
<dbReference type="InterPro" id="IPR039357">
    <property type="entry name" value="SRD5A/TECR"/>
</dbReference>
<keyword evidence="10" id="KW-0443">Lipid metabolism</keyword>
<evidence type="ECO:0000256" key="6">
    <source>
        <dbReference type="ARBA" id="ARBA00022848"/>
    </source>
</evidence>
<feature type="transmembrane region" description="Helical" evidence="17">
    <location>
        <begin position="55"/>
        <end position="75"/>
    </location>
</feature>
<feature type="transmembrane region" description="Helical" evidence="17">
    <location>
        <begin position="146"/>
        <end position="167"/>
    </location>
</feature>
<organism evidence="19">
    <name type="scientific">uncultured Aureispira sp</name>
    <dbReference type="NCBI Taxonomy" id="1331704"/>
    <lineage>
        <taxon>Bacteria</taxon>
        <taxon>Pseudomonadati</taxon>
        <taxon>Bacteroidota</taxon>
        <taxon>Saprospiria</taxon>
        <taxon>Saprospirales</taxon>
        <taxon>Saprospiraceae</taxon>
        <taxon>Aureispira</taxon>
        <taxon>environmental samples</taxon>
    </lineage>
</organism>
<comment type="catalytic activity">
    <reaction evidence="16">
        <text>androst-4-ene-3,17-dione + NADPH + H(+) = 5alpha-androstan-3,17-dione + NADP(+)</text>
        <dbReference type="Rhea" id="RHEA:50816"/>
        <dbReference type="ChEBI" id="CHEBI:15378"/>
        <dbReference type="ChEBI" id="CHEBI:15994"/>
        <dbReference type="ChEBI" id="CHEBI:16422"/>
        <dbReference type="ChEBI" id="CHEBI:57783"/>
        <dbReference type="ChEBI" id="CHEBI:58349"/>
    </reaction>
    <physiologicalReaction direction="left-to-right" evidence="16">
        <dbReference type="Rhea" id="RHEA:50817"/>
    </physiologicalReaction>
</comment>
<sequence length="260" mass="30411">VHDKSFSRMTEFIFDSIIYSWIALACLTFFLLFFVTAPFGRHTSEQWGPSINARLGWFLMELPSPLFLSLFFFLGKTPPNKVTLLFWGLWMLHYFNRSVIYPLRQRDQQKKMPVMIMGAAIFFNLINGFVNGYFLGNYGHLYPETWLASPIFWIGITVFLVGMFLNIQSDNILLNLRKPGETGYKIPKGGLFKYVSCPNLFGEIIEWIGFAIMMWSLPALSFALWTFANLSPRAIAHHKWYHNKFKDYPKERKAVLPFIW</sequence>
<feature type="transmembrane region" description="Helical" evidence="17">
    <location>
        <begin position="12"/>
        <end position="35"/>
    </location>
</feature>
<evidence type="ECO:0000256" key="10">
    <source>
        <dbReference type="ARBA" id="ARBA00023098"/>
    </source>
</evidence>
<evidence type="ECO:0000256" key="13">
    <source>
        <dbReference type="ARBA" id="ARBA00039428"/>
    </source>
</evidence>
<dbReference type="PANTHER" id="PTHR10556">
    <property type="entry name" value="3-OXO-5-ALPHA-STEROID 4-DEHYDROGENASE"/>
    <property type="match status" value="1"/>
</dbReference>
<evidence type="ECO:0000256" key="1">
    <source>
        <dbReference type="ARBA" id="ARBA00004477"/>
    </source>
</evidence>
<protein>
    <recommendedName>
        <fullName evidence="13">3-oxo-5-alpha-steroid 4-dehydrogenase 1</fullName>
    </recommendedName>
    <alternativeName>
        <fullName evidence="14">SR type 1</fullName>
    </alternativeName>
    <alternativeName>
        <fullName evidence="15">Steroid 5-alpha-reductase 1</fullName>
    </alternativeName>
</protein>
<evidence type="ECO:0000256" key="5">
    <source>
        <dbReference type="ARBA" id="ARBA00022824"/>
    </source>
</evidence>
<gene>
    <name evidence="19" type="ORF">HELGO_WM39620</name>
</gene>
<keyword evidence="9" id="KW-0560">Oxidoreductase</keyword>
<dbReference type="Gene3D" id="1.20.120.1630">
    <property type="match status" value="1"/>
</dbReference>
<comment type="subcellular location">
    <subcellularLocation>
        <location evidence="1">Endoplasmic reticulum membrane</location>
        <topology evidence="1">Multi-pass membrane protein</topology>
    </subcellularLocation>
    <subcellularLocation>
        <location evidence="2">Microsome membrane</location>
    </subcellularLocation>
</comment>
<evidence type="ECO:0000256" key="8">
    <source>
        <dbReference type="ARBA" id="ARBA00022989"/>
    </source>
</evidence>
<keyword evidence="5" id="KW-0256">Endoplasmic reticulum</keyword>
<evidence type="ECO:0000256" key="15">
    <source>
        <dbReference type="ARBA" id="ARBA00042579"/>
    </source>
</evidence>
<evidence type="ECO:0000256" key="4">
    <source>
        <dbReference type="ARBA" id="ARBA00022782"/>
    </source>
</evidence>
<dbReference type="EMBL" id="CACVAQ010000198">
    <property type="protein sequence ID" value="CAA6813320.1"/>
    <property type="molecule type" value="Genomic_DNA"/>
</dbReference>
<evidence type="ECO:0000256" key="3">
    <source>
        <dbReference type="ARBA" id="ARBA00022692"/>
    </source>
</evidence>
<dbReference type="PIRSF" id="PIRSF015596">
    <property type="entry name" value="5_alpha-SR2"/>
    <property type="match status" value="1"/>
</dbReference>
<evidence type="ECO:0000256" key="16">
    <source>
        <dbReference type="ARBA" id="ARBA00049166"/>
    </source>
</evidence>
<keyword evidence="11 17" id="KW-0472">Membrane</keyword>
<evidence type="ECO:0000256" key="2">
    <source>
        <dbReference type="ARBA" id="ARBA00004524"/>
    </source>
</evidence>
<dbReference type="GO" id="GO:0016020">
    <property type="term" value="C:membrane"/>
    <property type="evidence" value="ECO:0007669"/>
    <property type="project" value="InterPro"/>
</dbReference>
<reference evidence="19" key="1">
    <citation type="submission" date="2020-01" db="EMBL/GenBank/DDBJ databases">
        <authorList>
            <person name="Meier V. D."/>
            <person name="Meier V D."/>
        </authorList>
    </citation>
    <scope>NUCLEOTIDE SEQUENCE</scope>
    <source>
        <strain evidence="19">HLG_WM_MAG_10</strain>
    </source>
</reference>
<dbReference type="InterPro" id="IPR016636">
    <property type="entry name" value="3-oxo-5-alpha-steroid_4-DH"/>
</dbReference>
<dbReference type="InterPro" id="IPR001104">
    <property type="entry name" value="3-oxo-5_a-steroid_4-DH_C"/>
</dbReference>
<feature type="transmembrane region" description="Helical" evidence="17">
    <location>
        <begin position="204"/>
        <end position="228"/>
    </location>
</feature>
<evidence type="ECO:0000313" key="19">
    <source>
        <dbReference type="EMBL" id="CAA6813320.1"/>
    </source>
</evidence>
<dbReference type="GO" id="GO:0006694">
    <property type="term" value="P:steroid biosynthetic process"/>
    <property type="evidence" value="ECO:0007669"/>
    <property type="project" value="TreeGrafter"/>
</dbReference>
<name>A0A6S6SXT5_9BACT</name>
<dbReference type="PANTHER" id="PTHR10556:SF57">
    <property type="entry name" value="3-OXO-5-ALPHA-STEROID 4-DEHYDROGENASE 1"/>
    <property type="match status" value="1"/>
</dbReference>
<evidence type="ECO:0000256" key="11">
    <source>
        <dbReference type="ARBA" id="ARBA00023136"/>
    </source>
</evidence>
<keyword evidence="4" id="KW-0221">Differentiation</keyword>
<accession>A0A6S6SXT5</accession>
<feature type="transmembrane region" description="Helical" evidence="17">
    <location>
        <begin position="82"/>
        <end position="100"/>
    </location>
</feature>
<evidence type="ECO:0000256" key="7">
    <source>
        <dbReference type="ARBA" id="ARBA00022857"/>
    </source>
</evidence>
<dbReference type="AlphaFoldDB" id="A0A6S6SXT5"/>
<dbReference type="FunFam" id="1.20.120.1630:FF:000014">
    <property type="entry name" value="Steroid 5-alpha reductase, putative"/>
    <property type="match status" value="1"/>
</dbReference>
<dbReference type="GO" id="GO:0030154">
    <property type="term" value="P:cell differentiation"/>
    <property type="evidence" value="ECO:0007669"/>
    <property type="project" value="UniProtKB-KW"/>
</dbReference>
<evidence type="ECO:0000256" key="17">
    <source>
        <dbReference type="SAM" id="Phobius"/>
    </source>
</evidence>
<proteinExistence type="predicted"/>
<feature type="domain" description="3-oxo-5-alpha-steroid 4-dehydrogenase C-terminal" evidence="18">
    <location>
        <begin position="110"/>
        <end position="260"/>
    </location>
</feature>
<evidence type="ECO:0000256" key="14">
    <source>
        <dbReference type="ARBA" id="ARBA00041664"/>
    </source>
</evidence>
<evidence type="ECO:0000256" key="9">
    <source>
        <dbReference type="ARBA" id="ARBA00023002"/>
    </source>
</evidence>
<evidence type="ECO:0000259" key="18">
    <source>
        <dbReference type="Pfam" id="PF02544"/>
    </source>
</evidence>
<dbReference type="Pfam" id="PF02544">
    <property type="entry name" value="Steroid_dh"/>
    <property type="match status" value="1"/>
</dbReference>
<evidence type="ECO:0000256" key="12">
    <source>
        <dbReference type="ARBA" id="ARBA00037789"/>
    </source>
</evidence>
<comment type="function">
    <text evidence="12">Converts testosterone into 5-alpha-dihydrotestosterone and progesterone or corticosterone into their corresponding 5-alpha-3-oxosteroids. It plays a central role in sexual differentiation and androgen physiology.</text>
</comment>
<keyword evidence="6" id="KW-0492">Microsome</keyword>
<keyword evidence="3 17" id="KW-0812">Transmembrane</keyword>
<keyword evidence="8 17" id="KW-1133">Transmembrane helix</keyword>